<dbReference type="InterPro" id="IPR002582">
    <property type="entry name" value="ACPS"/>
</dbReference>
<reference evidence="10 11" key="1">
    <citation type="submission" date="2016-08" db="EMBL/GenBank/DDBJ databases">
        <title>Novel Firmicute Genomes.</title>
        <authorList>
            <person name="Poppleton D.I."/>
            <person name="Gribaldo S."/>
        </authorList>
    </citation>
    <scope>NUCLEOTIDE SEQUENCE [LARGE SCALE GENOMIC DNA]</scope>
    <source>
        <strain evidence="10 11">RAOx-1</strain>
    </source>
</reference>
<protein>
    <recommendedName>
        <fullName evidence="8">Holo-[acyl-carrier-protein] synthase</fullName>
        <shortName evidence="8">Holo-ACP synthase</shortName>
        <ecNumber evidence="8">2.7.8.7</ecNumber>
    </recommendedName>
    <alternativeName>
        <fullName evidence="8">4'-phosphopantetheinyl transferase AcpS</fullName>
    </alternativeName>
</protein>
<evidence type="ECO:0000256" key="1">
    <source>
        <dbReference type="ARBA" id="ARBA00022516"/>
    </source>
</evidence>
<gene>
    <name evidence="8" type="primary">acpS</name>
    <name evidence="10" type="ORF">BEP19_10130</name>
</gene>
<evidence type="ECO:0000313" key="10">
    <source>
        <dbReference type="EMBL" id="RKD22609.1"/>
    </source>
</evidence>
<evidence type="ECO:0000256" key="3">
    <source>
        <dbReference type="ARBA" id="ARBA00022723"/>
    </source>
</evidence>
<keyword evidence="6 8" id="KW-0443">Lipid metabolism</keyword>
<evidence type="ECO:0000256" key="6">
    <source>
        <dbReference type="ARBA" id="ARBA00023098"/>
    </source>
</evidence>
<dbReference type="GO" id="GO:0000287">
    <property type="term" value="F:magnesium ion binding"/>
    <property type="evidence" value="ECO:0007669"/>
    <property type="project" value="UniProtKB-UniRule"/>
</dbReference>
<dbReference type="SUPFAM" id="SSF56214">
    <property type="entry name" value="4'-phosphopantetheinyl transferase"/>
    <property type="match status" value="1"/>
</dbReference>
<dbReference type="RefSeq" id="WP_120190082.1">
    <property type="nucleotide sequence ID" value="NZ_MCHY01000009.1"/>
</dbReference>
<feature type="binding site" evidence="8">
    <location>
        <position position="57"/>
    </location>
    <ligand>
        <name>Mg(2+)</name>
        <dbReference type="ChEBI" id="CHEBI:18420"/>
    </ligand>
</feature>
<keyword evidence="2 8" id="KW-0808">Transferase</keyword>
<dbReference type="NCBIfam" id="TIGR00556">
    <property type="entry name" value="pantethn_trn"/>
    <property type="match status" value="1"/>
</dbReference>
<dbReference type="InterPro" id="IPR037143">
    <property type="entry name" value="4-PPantetheinyl_Trfase_dom_sf"/>
</dbReference>
<dbReference type="GO" id="GO:0008897">
    <property type="term" value="F:holo-[acyl-carrier-protein] synthase activity"/>
    <property type="evidence" value="ECO:0007669"/>
    <property type="project" value="UniProtKB-UniRule"/>
</dbReference>
<comment type="subcellular location">
    <subcellularLocation>
        <location evidence="8">Cytoplasm</location>
    </subcellularLocation>
</comment>
<keyword evidence="7 8" id="KW-0275">Fatty acid biosynthesis</keyword>
<dbReference type="OrthoDB" id="517356at2"/>
<keyword evidence="3 8" id="KW-0479">Metal-binding</keyword>
<evidence type="ECO:0000256" key="8">
    <source>
        <dbReference type="HAMAP-Rule" id="MF_00101"/>
    </source>
</evidence>
<keyword evidence="11" id="KW-1185">Reference proteome</keyword>
<keyword evidence="5 8" id="KW-0460">Magnesium</keyword>
<dbReference type="Gene3D" id="3.90.470.20">
    <property type="entry name" value="4'-phosphopantetheinyl transferase domain"/>
    <property type="match status" value="1"/>
</dbReference>
<evidence type="ECO:0000313" key="11">
    <source>
        <dbReference type="Proteomes" id="UP000284219"/>
    </source>
</evidence>
<dbReference type="InterPro" id="IPR008278">
    <property type="entry name" value="4-PPantetheinyl_Trfase_dom"/>
</dbReference>
<feature type="domain" description="4'-phosphopantetheinyl transferase" evidence="9">
    <location>
        <begin position="4"/>
        <end position="119"/>
    </location>
</feature>
<dbReference type="Proteomes" id="UP000284219">
    <property type="component" value="Unassembled WGS sequence"/>
</dbReference>
<feature type="binding site" evidence="8">
    <location>
        <position position="8"/>
    </location>
    <ligand>
        <name>Mg(2+)</name>
        <dbReference type="ChEBI" id="CHEBI:18420"/>
    </ligand>
</feature>
<dbReference type="AlphaFoldDB" id="A0A419SFQ4"/>
<sequence length="126" mass="14538">MIKGIGIDISDKRRIESSVSRLGDQFLTRILTPREIEEMPQGTRRISYVAGRFATKEAFAKATGWGIGERLSWQDMTITSDEWGKPVLLLSEKWLETYDPQHRMRFHISISHEKDYAVAQAIIEEI</sequence>
<accession>A0A419SFQ4</accession>
<organism evidence="10 11">
    <name type="scientific">Ammoniphilus oxalaticus</name>
    <dbReference type="NCBI Taxonomy" id="66863"/>
    <lineage>
        <taxon>Bacteria</taxon>
        <taxon>Bacillati</taxon>
        <taxon>Bacillota</taxon>
        <taxon>Bacilli</taxon>
        <taxon>Bacillales</taxon>
        <taxon>Paenibacillaceae</taxon>
        <taxon>Aneurinibacillus group</taxon>
        <taxon>Ammoniphilus</taxon>
    </lineage>
</organism>
<proteinExistence type="inferred from homology"/>
<dbReference type="Pfam" id="PF01648">
    <property type="entry name" value="ACPS"/>
    <property type="match status" value="1"/>
</dbReference>
<comment type="similarity">
    <text evidence="8">Belongs to the P-Pant transferase superfamily. AcpS family.</text>
</comment>
<evidence type="ECO:0000256" key="5">
    <source>
        <dbReference type="ARBA" id="ARBA00022842"/>
    </source>
</evidence>
<dbReference type="EC" id="2.7.8.7" evidence="8"/>
<dbReference type="HAMAP" id="MF_00101">
    <property type="entry name" value="AcpS"/>
    <property type="match status" value="1"/>
</dbReference>
<keyword evidence="1 8" id="KW-0444">Lipid biosynthesis</keyword>
<keyword evidence="8" id="KW-0963">Cytoplasm</keyword>
<dbReference type="InterPro" id="IPR004568">
    <property type="entry name" value="Ppantetheine-prot_Trfase_dom"/>
</dbReference>
<evidence type="ECO:0000256" key="7">
    <source>
        <dbReference type="ARBA" id="ARBA00023160"/>
    </source>
</evidence>
<keyword evidence="4 8" id="KW-0276">Fatty acid metabolism</keyword>
<evidence type="ECO:0000256" key="2">
    <source>
        <dbReference type="ARBA" id="ARBA00022679"/>
    </source>
</evidence>
<comment type="catalytic activity">
    <reaction evidence="8">
        <text>apo-[ACP] + CoA = holo-[ACP] + adenosine 3',5'-bisphosphate + H(+)</text>
        <dbReference type="Rhea" id="RHEA:12068"/>
        <dbReference type="Rhea" id="RHEA-COMP:9685"/>
        <dbReference type="Rhea" id="RHEA-COMP:9690"/>
        <dbReference type="ChEBI" id="CHEBI:15378"/>
        <dbReference type="ChEBI" id="CHEBI:29999"/>
        <dbReference type="ChEBI" id="CHEBI:57287"/>
        <dbReference type="ChEBI" id="CHEBI:58343"/>
        <dbReference type="ChEBI" id="CHEBI:64479"/>
        <dbReference type="EC" id="2.7.8.7"/>
    </reaction>
</comment>
<comment type="function">
    <text evidence="8">Transfers the 4'-phosphopantetheine moiety from coenzyme A to a Ser of acyl-carrier-protein.</text>
</comment>
<evidence type="ECO:0000259" key="9">
    <source>
        <dbReference type="Pfam" id="PF01648"/>
    </source>
</evidence>
<dbReference type="NCBIfam" id="TIGR00516">
    <property type="entry name" value="acpS"/>
    <property type="match status" value="1"/>
</dbReference>
<dbReference type="GO" id="GO:0006633">
    <property type="term" value="P:fatty acid biosynthetic process"/>
    <property type="evidence" value="ECO:0007669"/>
    <property type="project" value="UniProtKB-UniRule"/>
</dbReference>
<dbReference type="EMBL" id="MCHY01000009">
    <property type="protein sequence ID" value="RKD22609.1"/>
    <property type="molecule type" value="Genomic_DNA"/>
</dbReference>
<evidence type="ECO:0000256" key="4">
    <source>
        <dbReference type="ARBA" id="ARBA00022832"/>
    </source>
</evidence>
<name>A0A419SFQ4_9BACL</name>
<comment type="cofactor">
    <cofactor evidence="8">
        <name>Mg(2+)</name>
        <dbReference type="ChEBI" id="CHEBI:18420"/>
    </cofactor>
</comment>
<dbReference type="GO" id="GO:0005737">
    <property type="term" value="C:cytoplasm"/>
    <property type="evidence" value="ECO:0007669"/>
    <property type="project" value="UniProtKB-SubCell"/>
</dbReference>
<comment type="caution">
    <text evidence="10">The sequence shown here is derived from an EMBL/GenBank/DDBJ whole genome shotgun (WGS) entry which is preliminary data.</text>
</comment>